<keyword evidence="3" id="KW-1185">Reference proteome</keyword>
<evidence type="ECO:0000313" key="3">
    <source>
        <dbReference type="Proteomes" id="UP001172155"/>
    </source>
</evidence>
<evidence type="ECO:0000313" key="2">
    <source>
        <dbReference type="EMBL" id="KAK0754102.1"/>
    </source>
</evidence>
<organism evidence="2 3">
    <name type="scientific">Schizothecium vesticola</name>
    <dbReference type="NCBI Taxonomy" id="314040"/>
    <lineage>
        <taxon>Eukaryota</taxon>
        <taxon>Fungi</taxon>
        <taxon>Dikarya</taxon>
        <taxon>Ascomycota</taxon>
        <taxon>Pezizomycotina</taxon>
        <taxon>Sordariomycetes</taxon>
        <taxon>Sordariomycetidae</taxon>
        <taxon>Sordariales</taxon>
        <taxon>Schizotheciaceae</taxon>
        <taxon>Schizothecium</taxon>
    </lineage>
</organism>
<dbReference type="SUPFAM" id="SSF46689">
    <property type="entry name" value="Homeodomain-like"/>
    <property type="match status" value="1"/>
</dbReference>
<name>A0AA40FAL2_9PEZI</name>
<dbReference type="InterPro" id="IPR009057">
    <property type="entry name" value="Homeodomain-like_sf"/>
</dbReference>
<feature type="compositionally biased region" description="Low complexity" evidence="1">
    <location>
        <begin position="231"/>
        <end position="247"/>
    </location>
</feature>
<comment type="caution">
    <text evidence="2">The sequence shown here is derived from an EMBL/GenBank/DDBJ whole genome shotgun (WGS) entry which is preliminary data.</text>
</comment>
<dbReference type="EMBL" id="JAUKUD010000001">
    <property type="protein sequence ID" value="KAK0754102.1"/>
    <property type="molecule type" value="Genomic_DNA"/>
</dbReference>
<dbReference type="Proteomes" id="UP001172155">
    <property type="component" value="Unassembled WGS sequence"/>
</dbReference>
<gene>
    <name evidence="2" type="ORF">B0T18DRAFT_316872</name>
</gene>
<protein>
    <submittedName>
        <fullName evidence="2">Uncharacterized protein</fullName>
    </submittedName>
</protein>
<dbReference type="AlphaFoldDB" id="A0AA40FAL2"/>
<feature type="compositionally biased region" description="Basic residues" evidence="1">
    <location>
        <begin position="114"/>
        <end position="127"/>
    </location>
</feature>
<feature type="compositionally biased region" description="Pro residues" evidence="1">
    <location>
        <begin position="181"/>
        <end position="193"/>
    </location>
</feature>
<proteinExistence type="predicted"/>
<evidence type="ECO:0000256" key="1">
    <source>
        <dbReference type="SAM" id="MobiDB-lite"/>
    </source>
</evidence>
<accession>A0AA40FAL2</accession>
<feature type="region of interest" description="Disordered" evidence="1">
    <location>
        <begin position="219"/>
        <end position="259"/>
    </location>
</feature>
<feature type="region of interest" description="Disordered" evidence="1">
    <location>
        <begin position="111"/>
        <end position="201"/>
    </location>
</feature>
<reference evidence="2" key="1">
    <citation type="submission" date="2023-06" db="EMBL/GenBank/DDBJ databases">
        <title>Genome-scale phylogeny and comparative genomics of the fungal order Sordariales.</title>
        <authorList>
            <consortium name="Lawrence Berkeley National Laboratory"/>
            <person name="Hensen N."/>
            <person name="Bonometti L."/>
            <person name="Westerberg I."/>
            <person name="Brannstrom I.O."/>
            <person name="Guillou S."/>
            <person name="Cros-Aarteil S."/>
            <person name="Calhoun S."/>
            <person name="Haridas S."/>
            <person name="Kuo A."/>
            <person name="Mondo S."/>
            <person name="Pangilinan J."/>
            <person name="Riley R."/>
            <person name="LaButti K."/>
            <person name="Andreopoulos B."/>
            <person name="Lipzen A."/>
            <person name="Chen C."/>
            <person name="Yanf M."/>
            <person name="Daum C."/>
            <person name="Ng V."/>
            <person name="Clum A."/>
            <person name="Steindorff A."/>
            <person name="Ohm R."/>
            <person name="Martin F."/>
            <person name="Silar P."/>
            <person name="Natvig D."/>
            <person name="Lalanne C."/>
            <person name="Gautier V."/>
            <person name="Ament-velasquez S.L."/>
            <person name="Kruys A."/>
            <person name="Hutchinson M.I."/>
            <person name="Powell A.J."/>
            <person name="Barry K."/>
            <person name="Miller A.N."/>
            <person name="Grigoriev I.V."/>
            <person name="Debuchy R."/>
            <person name="Gladieux P."/>
            <person name="Thoren M.H."/>
            <person name="Johannesson H."/>
        </authorList>
    </citation>
    <scope>NUCLEOTIDE SEQUENCE</scope>
    <source>
        <strain evidence="2">SMH3187-1</strain>
    </source>
</reference>
<sequence>MTGKQLSEFQRQILGRLFQIQKLTNRDIAGVLDVDERTIRRRRDEWRATGEVRAHKDVSKNAEKFKPEAVTKLVEWLKDHDDALLEDCQLFLKRELGLEVSLPTISRQLVKATGKARTRGRARRVKQRREGTRLELDISLGRRKKDGEEDGEEDDEEEGSRDEDSTFDNSNQPPLESPASVQPPPLPSPPPQPSYQVHQHQAFQLVQPASRPQALQVYEPAHAINHHQAFQLPQGPPLTQGQLPVPGRDAPVHHHPSNP</sequence>
<feature type="compositionally biased region" description="Acidic residues" evidence="1">
    <location>
        <begin position="148"/>
        <end position="161"/>
    </location>
</feature>